<keyword evidence="2" id="KW-1185">Reference proteome</keyword>
<organism evidence="1 2">
    <name type="scientific">Hohenbuehelia grisea</name>
    <dbReference type="NCBI Taxonomy" id="104357"/>
    <lineage>
        <taxon>Eukaryota</taxon>
        <taxon>Fungi</taxon>
        <taxon>Dikarya</taxon>
        <taxon>Basidiomycota</taxon>
        <taxon>Agaricomycotina</taxon>
        <taxon>Agaricomycetes</taxon>
        <taxon>Agaricomycetidae</taxon>
        <taxon>Agaricales</taxon>
        <taxon>Pleurotineae</taxon>
        <taxon>Pleurotaceae</taxon>
        <taxon>Hohenbuehelia</taxon>
    </lineage>
</organism>
<evidence type="ECO:0000313" key="2">
    <source>
        <dbReference type="Proteomes" id="UP001556367"/>
    </source>
</evidence>
<evidence type="ECO:0000313" key="1">
    <source>
        <dbReference type="EMBL" id="KAL0957478.1"/>
    </source>
</evidence>
<proteinExistence type="predicted"/>
<comment type="caution">
    <text evidence="1">The sequence shown here is derived from an EMBL/GenBank/DDBJ whole genome shotgun (WGS) entry which is preliminary data.</text>
</comment>
<gene>
    <name evidence="1" type="ORF">HGRIS_001271</name>
</gene>
<protein>
    <submittedName>
        <fullName evidence="1">Uncharacterized protein</fullName>
    </submittedName>
</protein>
<dbReference type="Proteomes" id="UP001556367">
    <property type="component" value="Unassembled WGS sequence"/>
</dbReference>
<dbReference type="EMBL" id="JASNQZ010000005">
    <property type="protein sequence ID" value="KAL0957478.1"/>
    <property type="molecule type" value="Genomic_DNA"/>
</dbReference>
<name>A0ABR3JQ41_9AGAR</name>
<sequence>MYPTAPSTEELDSVVGAWSTIAYNCHKIDISSGLSQQLAKAQHSSSRLVFPMITDPPLLKSPQRGQRSLQFKRRTSVSDLYQALPGNADQSLLSNTDGGAWLWAGASEANYCTISINSSVTRHTGF</sequence>
<reference evidence="2" key="1">
    <citation type="submission" date="2024-06" db="EMBL/GenBank/DDBJ databases">
        <title>Multi-omics analyses provide insights into the biosynthesis of the anticancer antibiotic pleurotin in Hohenbuehelia grisea.</title>
        <authorList>
            <person name="Weaver J.A."/>
            <person name="Alberti F."/>
        </authorList>
    </citation>
    <scope>NUCLEOTIDE SEQUENCE [LARGE SCALE GENOMIC DNA]</scope>
    <source>
        <strain evidence="2">T-177</strain>
    </source>
</reference>
<accession>A0ABR3JQ41</accession>